<accession>A0ABY4CG71</accession>
<evidence type="ECO:0000256" key="4">
    <source>
        <dbReference type="ARBA" id="ARBA00022692"/>
    </source>
</evidence>
<dbReference type="InterPro" id="IPR041916">
    <property type="entry name" value="Anti_sigma_zinc_sf"/>
</dbReference>
<comment type="subcellular location">
    <subcellularLocation>
        <location evidence="2">Cell membrane</location>
    </subcellularLocation>
    <subcellularLocation>
        <location evidence="1">Membrane</location>
        <topology evidence="1">Single-pass membrane protein</topology>
    </subcellularLocation>
</comment>
<dbReference type="PANTHER" id="PTHR37461:SF1">
    <property type="entry name" value="ANTI-SIGMA-K FACTOR RSKA"/>
    <property type="match status" value="1"/>
</dbReference>
<dbReference type="PANTHER" id="PTHR37461">
    <property type="entry name" value="ANTI-SIGMA-K FACTOR RSKA"/>
    <property type="match status" value="1"/>
</dbReference>
<evidence type="ECO:0000256" key="7">
    <source>
        <dbReference type="ARBA" id="ARBA00024353"/>
    </source>
</evidence>
<protein>
    <recommendedName>
        <fullName evidence="8">Anti-sigma-W factor RsiW</fullName>
    </recommendedName>
    <alternativeName>
        <fullName evidence="10">Regulator of SigK</fullName>
    </alternativeName>
    <alternativeName>
        <fullName evidence="9">Sigma-K anti-sigma factor RskA</fullName>
    </alternativeName>
</protein>
<feature type="domain" description="Putative zinc-finger" evidence="13">
    <location>
        <begin position="16"/>
        <end position="40"/>
    </location>
</feature>
<dbReference type="Proteomes" id="UP000830167">
    <property type="component" value="Chromosome"/>
</dbReference>
<evidence type="ECO:0000256" key="8">
    <source>
        <dbReference type="ARBA" id="ARBA00024438"/>
    </source>
</evidence>
<organism evidence="14 15">
    <name type="scientific">Fodinisporobacter ferrooxydans</name>
    <dbReference type="NCBI Taxonomy" id="2901836"/>
    <lineage>
        <taxon>Bacteria</taxon>
        <taxon>Bacillati</taxon>
        <taxon>Bacillota</taxon>
        <taxon>Bacilli</taxon>
        <taxon>Bacillales</taxon>
        <taxon>Alicyclobacillaceae</taxon>
        <taxon>Fodinisporobacter</taxon>
    </lineage>
</organism>
<gene>
    <name evidence="14" type="ORF">LSG31_16705</name>
</gene>
<keyword evidence="6" id="KW-0472">Membrane</keyword>
<keyword evidence="5" id="KW-1133">Transmembrane helix</keyword>
<feature type="region of interest" description="Disordered" evidence="11">
    <location>
        <begin position="251"/>
        <end position="274"/>
    </location>
</feature>
<evidence type="ECO:0000256" key="6">
    <source>
        <dbReference type="ARBA" id="ARBA00023136"/>
    </source>
</evidence>
<evidence type="ECO:0000313" key="15">
    <source>
        <dbReference type="Proteomes" id="UP000830167"/>
    </source>
</evidence>
<dbReference type="RefSeq" id="WP_347436206.1">
    <property type="nucleotide sequence ID" value="NZ_CP089291.1"/>
</dbReference>
<evidence type="ECO:0000256" key="2">
    <source>
        <dbReference type="ARBA" id="ARBA00004236"/>
    </source>
</evidence>
<sequence length="274" mass="30314">MVRDLHHEMCSQCLSYAFGQLSEQEREMFEKHLINCTRCRLEIQDIQPVLEALPYTVEPVKIPDDLKAKTLYHAFQSKAPVARSSLGESDFRPAIDDQTSDTIKGSGQIDKKTLWRTFISHPYGKAAVAVVAGLVLAQGISLWNIYSYQERLQADMPLQPADAMDLDRIYSLYAMKSTSAMTGAAYLTKTATGMQIVIQVHGALPLRGQEVYQAWLLKDGKRTNAGTFRVNAGGDGILVYNSANTIDFDNIGITKEPDPDSTSPRGPKVLGTKI</sequence>
<proteinExistence type="inferred from homology"/>
<dbReference type="Gene3D" id="1.10.10.1320">
    <property type="entry name" value="Anti-sigma factor, zinc-finger domain"/>
    <property type="match status" value="1"/>
</dbReference>
<feature type="domain" description="Anti-sigma K factor RskA C-terminal" evidence="12">
    <location>
        <begin position="126"/>
        <end position="267"/>
    </location>
</feature>
<reference evidence="14" key="1">
    <citation type="submission" date="2021-12" db="EMBL/GenBank/DDBJ databases">
        <title>Alicyclobacillaceae gen. nov., sp. nov., isolated from chalcocite enrichment system.</title>
        <authorList>
            <person name="Jiang Z."/>
        </authorList>
    </citation>
    <scope>NUCLEOTIDE SEQUENCE</scope>
    <source>
        <strain evidence="14">MYW30-H2</strain>
    </source>
</reference>
<evidence type="ECO:0000259" key="12">
    <source>
        <dbReference type="Pfam" id="PF10099"/>
    </source>
</evidence>
<dbReference type="Pfam" id="PF13490">
    <property type="entry name" value="zf-HC2"/>
    <property type="match status" value="1"/>
</dbReference>
<name>A0ABY4CG71_9BACL</name>
<dbReference type="InterPro" id="IPR051474">
    <property type="entry name" value="Anti-sigma-K/W_factor"/>
</dbReference>
<keyword evidence="4" id="KW-0812">Transmembrane</keyword>
<evidence type="ECO:0000259" key="13">
    <source>
        <dbReference type="Pfam" id="PF13490"/>
    </source>
</evidence>
<dbReference type="InterPro" id="IPR027383">
    <property type="entry name" value="Znf_put"/>
</dbReference>
<comment type="similarity">
    <text evidence="7">Belongs to the zinc-associated anti-sigma factor (ZAS) superfamily. Anti-sigma-W factor family.</text>
</comment>
<evidence type="ECO:0000256" key="1">
    <source>
        <dbReference type="ARBA" id="ARBA00004167"/>
    </source>
</evidence>
<keyword evidence="15" id="KW-1185">Reference proteome</keyword>
<keyword evidence="3" id="KW-1003">Cell membrane</keyword>
<evidence type="ECO:0000256" key="5">
    <source>
        <dbReference type="ARBA" id="ARBA00022989"/>
    </source>
</evidence>
<evidence type="ECO:0000256" key="11">
    <source>
        <dbReference type="SAM" id="MobiDB-lite"/>
    </source>
</evidence>
<evidence type="ECO:0000256" key="10">
    <source>
        <dbReference type="ARBA" id="ARBA00030803"/>
    </source>
</evidence>
<dbReference type="InterPro" id="IPR018764">
    <property type="entry name" value="RskA_C"/>
</dbReference>
<dbReference type="Pfam" id="PF10099">
    <property type="entry name" value="RskA_C"/>
    <property type="match status" value="1"/>
</dbReference>
<evidence type="ECO:0000256" key="9">
    <source>
        <dbReference type="ARBA" id="ARBA00029829"/>
    </source>
</evidence>
<evidence type="ECO:0000313" key="14">
    <source>
        <dbReference type="EMBL" id="UOF89517.1"/>
    </source>
</evidence>
<dbReference type="EMBL" id="CP089291">
    <property type="protein sequence ID" value="UOF89517.1"/>
    <property type="molecule type" value="Genomic_DNA"/>
</dbReference>
<evidence type="ECO:0000256" key="3">
    <source>
        <dbReference type="ARBA" id="ARBA00022475"/>
    </source>
</evidence>